<evidence type="ECO:0000313" key="6">
    <source>
        <dbReference type="EMBL" id="AJK46248.1"/>
    </source>
</evidence>
<dbReference type="InterPro" id="IPR040824">
    <property type="entry name" value="LPD3"/>
</dbReference>
<dbReference type="Pfam" id="PF18796">
    <property type="entry name" value="LPD1"/>
    <property type="match status" value="1"/>
</dbReference>
<evidence type="ECO:0000259" key="4">
    <source>
        <dbReference type="Pfam" id="PF18796"/>
    </source>
</evidence>
<reference evidence="7" key="1">
    <citation type="submission" date="2011-03" db="EMBL/GenBank/DDBJ databases">
        <authorList>
            <person name="Voget S."/>
            <person name="Streit W.R."/>
            <person name="Jaeger K.E."/>
            <person name="Daniel R."/>
        </authorList>
    </citation>
    <scope>NUCLEOTIDE SEQUENCE [LARGE SCALE GENOMIC DNA]</scope>
    <source>
        <strain evidence="7">PG1</strain>
    </source>
</reference>
<dbReference type="InterPro" id="IPR041047">
    <property type="entry name" value="LPD1"/>
</dbReference>
<feature type="region of interest" description="Disordered" evidence="2">
    <location>
        <begin position="854"/>
        <end position="881"/>
    </location>
</feature>
<dbReference type="Pfam" id="PF18788">
    <property type="entry name" value="DarA_N"/>
    <property type="match status" value="1"/>
</dbReference>
<evidence type="ECO:0000256" key="2">
    <source>
        <dbReference type="SAM" id="MobiDB-lite"/>
    </source>
</evidence>
<feature type="region of interest" description="Disordered" evidence="2">
    <location>
        <begin position="228"/>
        <end position="289"/>
    </location>
</feature>
<dbReference type="HOGENOM" id="CLU_242214_0_0_4"/>
<feature type="domain" description="Large polyvalent protein-associated" evidence="4">
    <location>
        <begin position="1540"/>
        <end position="1618"/>
    </location>
</feature>
<feature type="domain" description="Large polyvalent protein-associated" evidence="5">
    <location>
        <begin position="729"/>
        <end position="840"/>
    </location>
</feature>
<feature type="compositionally biased region" description="Polar residues" evidence="2">
    <location>
        <begin position="854"/>
        <end position="869"/>
    </location>
</feature>
<feature type="region of interest" description="Disordered" evidence="2">
    <location>
        <begin position="446"/>
        <end position="470"/>
    </location>
</feature>
<reference evidence="6 7" key="2">
    <citation type="journal article" date="2016" name="Appl. Microbiol. Biotechnol.">
        <title>Mutations improving production and secretion of extracellular lipase by Burkholderia glumae PG1.</title>
        <authorList>
            <person name="Knapp A."/>
            <person name="Voget S."/>
            <person name="Gao R."/>
            <person name="Zaburannyi N."/>
            <person name="Krysciak D."/>
            <person name="Breuer M."/>
            <person name="Hauer B."/>
            <person name="Streit W.R."/>
            <person name="Muller R."/>
            <person name="Daniel R."/>
            <person name="Jaeger K.E."/>
        </authorList>
    </citation>
    <scope>NUCLEOTIDE SEQUENCE [LARGE SCALE GENOMIC DNA]</scope>
    <source>
        <strain evidence="6 7">PG1</strain>
    </source>
</reference>
<accession>A0A0B6RS83</accession>
<proteinExistence type="predicted"/>
<dbReference type="RefSeq" id="WP_123863479.1">
    <property type="nucleotide sequence ID" value="NZ_CP002580.1"/>
</dbReference>
<keyword evidence="7" id="KW-1185">Reference proteome</keyword>
<dbReference type="EMBL" id="CP002580">
    <property type="protein sequence ID" value="AJK46248.1"/>
    <property type="molecule type" value="Genomic_DNA"/>
</dbReference>
<evidence type="ECO:0000259" key="5">
    <source>
        <dbReference type="Pfam" id="PF18798"/>
    </source>
</evidence>
<dbReference type="InterPro" id="IPR041140">
    <property type="entry name" value="DarA_N"/>
</dbReference>
<feature type="region of interest" description="Disordered" evidence="2">
    <location>
        <begin position="930"/>
        <end position="954"/>
    </location>
</feature>
<dbReference type="KEGG" id="bgp:BGL_1c17390"/>
<feature type="domain" description="Defence against restriction A N-terminal" evidence="3">
    <location>
        <begin position="53"/>
        <end position="174"/>
    </location>
</feature>
<name>A0A0B6RS83_BURPL</name>
<protein>
    <recommendedName>
        <fullName evidence="8">Large polyvalent protein-associated domain-containing protein</fullName>
    </recommendedName>
</protein>
<evidence type="ECO:0008006" key="8">
    <source>
        <dbReference type="Google" id="ProtNLM"/>
    </source>
</evidence>
<evidence type="ECO:0000256" key="1">
    <source>
        <dbReference type="SAM" id="Coils"/>
    </source>
</evidence>
<organism evidence="6 7">
    <name type="scientific">Burkholderia plantarii</name>
    <dbReference type="NCBI Taxonomy" id="41899"/>
    <lineage>
        <taxon>Bacteria</taxon>
        <taxon>Pseudomonadati</taxon>
        <taxon>Pseudomonadota</taxon>
        <taxon>Betaproteobacteria</taxon>
        <taxon>Burkholderiales</taxon>
        <taxon>Burkholderiaceae</taxon>
        <taxon>Burkholderia</taxon>
    </lineage>
</organism>
<evidence type="ECO:0000259" key="3">
    <source>
        <dbReference type="Pfam" id="PF18788"/>
    </source>
</evidence>
<feature type="coiled-coil region" evidence="1">
    <location>
        <begin position="184"/>
        <end position="218"/>
    </location>
</feature>
<sequence length="1658" mass="180714">MSQKVQWGSDALPVDRTLDRVLYEIRCSDALDGLLLDSVSEQEVIEDAEGLLTLDALVSPYARLPRKMELLRVVMERTGHDVKPLAVQITQPFKQRGVANVAAIFELSDGQTVSIYFHNPDVTPNKMAPADEVISWKWLLNKRDITIVVAPERGIDLNLRDVARRVMRLAERNSAAFQRVNAKRAERMESIRSLKGEIAELENELDTAQHDLEVAHVAAEDAARARALAAAQAERDEQEVRHAPATDIEASPGESGIDTDEPHEPEQPELDVPNQPHEPGGDGDAAADVSHPNTVLTASAEPITLRGNELGDFPDTDEGRTALRAAAKDFLMAMRGEWIECAVLKQSVEIRKRGINETIHFSASPKKLKLIPAIRRLIETAQESVEEPNHKRGSKPDVRRYFLLKNTVALDGEIVRVAVLIEEDSNGLLHYDLLVDRSETKTTLDSSSAVLVPERSQDNDSWHPDASNIDSQGIDVNEAALDSVVEGALVLNLFIDGEENAIASRDEASAVSAKSQVVQADTEDASSVDAKIPFHKMTPDQQRAAMAAEKSVVSDEQVDQFLAAWGGLTTDYMTAGYRVAGRIVAGAPDAFRVEAGKVEAVSPDGMTTTEATADQVDELRDAMRGGQVQVELYRRWGGSVDAAKPIKVLHQATGKFKPFEGKFELPSAPAASDDFDPTTPEQHAGEVDGEAMAEAARRARAPDVNPEADVPVVVAGNELGDFPDTEEGKVELRAAAREYLRSLRGKLVSCPALGKPVEIRQRGIKETLAFSADPRKLKLIAAIEKIIGAGKNPVREVNHKLSAKPTVDAYYHLESAAVLNGNPLALQLVIEEDKSGTLYYDFLIDRREAKTKTALDSSSAASVPQSIPDHNSGDGDENTLADVDSSVKTLDSADDEGGDMVLNLFIVGDEAVDVLPASAAAQADAENALGASDDAANDDDGLSDDPNSSNYRYRDTGYIADSRKEKAANLISSARKTGQRLRASDIDFDAIEHNPRQAKEMVVKANLFGKTGWQALQDAGMEPAAGFLIDKIYASIAPAPAEDSPGARRDYAIGLESIRDRLQSVKTVAQVLDVVAEIHDELNGTMLRPDEAEQYELLTEQMREMSTQVRALDGSSNAVHQEAQEARSALYTAERALEQRKRRGWSISVEQQRTVDEAKTLADGLWSQFGTIRADVNPKIEALREQITGMSREREALVKAARTRNLVENQTTRSWLTFGERFVKLVHYRSFRGSGSFAGHVTNAKVGKIMDWSWADKERPTVPRDATRQEVSFQLRVADQFERRGGAPVAVNSTQALKDMLGLRDVQSGNWVLKDPNSAKFHVEQTAAAMSDLADMLGIEVSALGLGGRLGMAFGARGTGGKNAARAHYEPVHRVVNLTKMGGGGCLGHELFHAIDNILHELVKEEPSGGKNDFVTMNPDLLPPGPIRDAVVELREAMLTGDNRLTERIDFSEQDVRVAHVNVDSPRNALARAIKDAGGAEAAVLAVDAYFGSRSDPRSLKNRKNWRKLAAAFYAMPGETSAHLKTGQAVSSFAKEAAVLDNGSYGKYWSSHEEMAARGFQSWLEDKLASADRRNDYLSVYADNQYHVDPLFGTEWKPYPEGDERTRINAAFDRLFGVVAEGKVFEKATSNPTLLDAIFGNAATAESEGAMAHLGSGS</sequence>
<dbReference type="Proteomes" id="UP000031838">
    <property type="component" value="Chromosome 1"/>
</dbReference>
<gene>
    <name evidence="6" type="ORF">BGL_1c17390</name>
</gene>
<dbReference type="Pfam" id="PF18798">
    <property type="entry name" value="LPD3"/>
    <property type="match status" value="2"/>
</dbReference>
<feature type="domain" description="Large polyvalent protein-associated" evidence="5">
    <location>
        <begin position="320"/>
        <end position="431"/>
    </location>
</feature>
<evidence type="ECO:0000313" key="7">
    <source>
        <dbReference type="Proteomes" id="UP000031838"/>
    </source>
</evidence>
<feature type="compositionally biased region" description="Basic and acidic residues" evidence="2">
    <location>
        <begin position="233"/>
        <end position="244"/>
    </location>
</feature>
<feature type="region of interest" description="Disordered" evidence="2">
    <location>
        <begin position="298"/>
        <end position="317"/>
    </location>
</feature>
<keyword evidence="1" id="KW-0175">Coiled coil</keyword>